<evidence type="ECO:0000256" key="1">
    <source>
        <dbReference type="ARBA" id="ARBA00004370"/>
    </source>
</evidence>
<dbReference type="EMBL" id="SHOA02000008">
    <property type="protein sequence ID" value="TDH69918.1"/>
    <property type="molecule type" value="Genomic_DNA"/>
</dbReference>
<comment type="subcellular location">
    <subcellularLocation>
        <location evidence="1">Membrane</location>
    </subcellularLocation>
</comment>
<dbReference type="InterPro" id="IPR039751">
    <property type="entry name" value="HERPUD1/2"/>
</dbReference>
<evidence type="ECO:0000256" key="2">
    <source>
        <dbReference type="ARBA" id="ARBA00022692"/>
    </source>
</evidence>
<evidence type="ECO:0000256" key="6">
    <source>
        <dbReference type="SAM" id="Phobius"/>
    </source>
</evidence>
<dbReference type="RefSeq" id="XP_067819417.1">
    <property type="nucleotide sequence ID" value="XM_067963733.1"/>
</dbReference>
<evidence type="ECO:0000259" key="7">
    <source>
        <dbReference type="PROSITE" id="PS50053"/>
    </source>
</evidence>
<keyword evidence="3 6" id="KW-1133">Transmembrane helix</keyword>
<comment type="caution">
    <text evidence="8">The sequence shown here is derived from an EMBL/GenBank/DDBJ whole genome shotgun (WGS) entry which is preliminary data.</text>
</comment>
<dbReference type="Gene3D" id="3.10.20.90">
    <property type="entry name" value="Phosphatidylinositol 3-kinase Catalytic Subunit, Chain A, domain 1"/>
    <property type="match status" value="1"/>
</dbReference>
<dbReference type="Proteomes" id="UP000294530">
    <property type="component" value="Unassembled WGS sequence"/>
</dbReference>
<gene>
    <name evidence="8" type="ORF">CCR75_005655</name>
</gene>
<evidence type="ECO:0000313" key="9">
    <source>
        <dbReference type="Proteomes" id="UP000294530"/>
    </source>
</evidence>
<dbReference type="InterPro" id="IPR029071">
    <property type="entry name" value="Ubiquitin-like_domsf"/>
</dbReference>
<keyword evidence="2 6" id="KW-0812">Transmembrane</keyword>
<dbReference type="AlphaFoldDB" id="A0A976FNA4"/>
<protein>
    <recommendedName>
        <fullName evidence="7">Ubiquitin-like domain-containing protein</fullName>
    </recommendedName>
</protein>
<dbReference type="KEGG" id="blac:94349404"/>
<reference evidence="8 9" key="1">
    <citation type="journal article" date="2021" name="Genome Biol.">
        <title>AFLAP: assembly-free linkage analysis pipeline using k-mers from genome sequencing data.</title>
        <authorList>
            <person name="Fletcher K."/>
            <person name="Zhang L."/>
            <person name="Gil J."/>
            <person name="Han R."/>
            <person name="Cavanaugh K."/>
            <person name="Michelmore R."/>
        </authorList>
    </citation>
    <scope>NUCLEOTIDE SEQUENCE [LARGE SCALE GENOMIC DNA]</scope>
    <source>
        <strain evidence="8 9">SF5</strain>
    </source>
</reference>
<dbReference type="InterPro" id="IPR000626">
    <property type="entry name" value="Ubiquitin-like_dom"/>
</dbReference>
<dbReference type="SUPFAM" id="SSF54236">
    <property type="entry name" value="Ubiquitin-like"/>
    <property type="match status" value="1"/>
</dbReference>
<sequence length="431" mass="47242">MLQSAPAVHRRVACTPASFFLEAFTMDASPAPLPHVNLVVRNVYSPSQSLALTIDPKTLVSELKRRLSVEFVSAPAISDQKLIFGGKICRDDEPLEVLLSKLQEKDPKDGENREEPVVIHLLVSSTRGVELNALSQHDAMAQDSPRPTVGAVQHSPLSNLQPEDPVLLQHPHLMNPQTQQHQNYFRQSVLMQQQAMVLHQIQYLQMMLMQQQQAAPMPNAQQNLFGAQHAALYGNFYGMMHQQMLHARPAVATHATAQVPAAPASALNQASAMEAPVEAPACSMLTEIVREVFRLLDFRVAFKMALMLLIIGQDTPIDRIAMLVLLSIISYLHITGIFAKIYEVYNRRRGANDSANLNGAVAAAGAAIVTQYGDLTRILQISADGGLACDIKYFLAGFFLSLVPAWRPQPIHGAVPVVDNAIPNDVPLQGI</sequence>
<evidence type="ECO:0000256" key="4">
    <source>
        <dbReference type="ARBA" id="ARBA00023136"/>
    </source>
</evidence>
<keyword evidence="9" id="KW-1185">Reference proteome</keyword>
<name>A0A976FNA4_BRELC</name>
<dbReference type="OrthoDB" id="21589at2759"/>
<dbReference type="PROSITE" id="PS50053">
    <property type="entry name" value="UBIQUITIN_2"/>
    <property type="match status" value="1"/>
</dbReference>
<evidence type="ECO:0000256" key="5">
    <source>
        <dbReference type="SAM" id="MobiDB-lite"/>
    </source>
</evidence>
<feature type="transmembrane region" description="Helical" evidence="6">
    <location>
        <begin position="320"/>
        <end position="339"/>
    </location>
</feature>
<dbReference type="Pfam" id="PF00240">
    <property type="entry name" value="ubiquitin"/>
    <property type="match status" value="1"/>
</dbReference>
<keyword evidence="4 6" id="KW-0472">Membrane</keyword>
<evidence type="ECO:0000313" key="8">
    <source>
        <dbReference type="EMBL" id="TDH69918.1"/>
    </source>
</evidence>
<accession>A0A976FNA4</accession>
<dbReference type="GO" id="GO:0016020">
    <property type="term" value="C:membrane"/>
    <property type="evidence" value="ECO:0007669"/>
    <property type="project" value="UniProtKB-SubCell"/>
</dbReference>
<evidence type="ECO:0000256" key="3">
    <source>
        <dbReference type="ARBA" id="ARBA00022989"/>
    </source>
</evidence>
<feature type="domain" description="Ubiquitin-like" evidence="7">
    <location>
        <begin position="36"/>
        <end position="96"/>
    </location>
</feature>
<dbReference type="PANTHER" id="PTHR12943:SF27">
    <property type="entry name" value="HOMOCYSTEINE-INDUCED ENDOPLASMIC RETICULUM PROTEIN, ISOFORM A"/>
    <property type="match status" value="1"/>
</dbReference>
<proteinExistence type="predicted"/>
<organism evidence="8 9">
    <name type="scientific">Bremia lactucae</name>
    <name type="common">Lettuce downy mildew</name>
    <dbReference type="NCBI Taxonomy" id="4779"/>
    <lineage>
        <taxon>Eukaryota</taxon>
        <taxon>Sar</taxon>
        <taxon>Stramenopiles</taxon>
        <taxon>Oomycota</taxon>
        <taxon>Peronosporomycetes</taxon>
        <taxon>Peronosporales</taxon>
        <taxon>Peronosporaceae</taxon>
        <taxon>Bremia</taxon>
    </lineage>
</organism>
<feature type="region of interest" description="Disordered" evidence="5">
    <location>
        <begin position="141"/>
        <end position="163"/>
    </location>
</feature>
<dbReference type="GeneID" id="94349404"/>
<dbReference type="PANTHER" id="PTHR12943">
    <property type="entry name" value="HOMOCYSTEINE-RESPONSIVE ENDOPLASMIC RETICULUM-RESIDENT UNIQUITIN-LIKE DOMAIN HERPUD PROTEIN FAMILY MEMBER"/>
    <property type="match status" value="1"/>
</dbReference>
<dbReference type="GO" id="GO:0030968">
    <property type="term" value="P:endoplasmic reticulum unfolded protein response"/>
    <property type="evidence" value="ECO:0007669"/>
    <property type="project" value="TreeGrafter"/>
</dbReference>